<dbReference type="CDD" id="cd00158">
    <property type="entry name" value="RHOD"/>
    <property type="match status" value="1"/>
</dbReference>
<dbReference type="Gene3D" id="3.40.250.10">
    <property type="entry name" value="Rhodanese-like domain"/>
    <property type="match status" value="2"/>
</dbReference>
<dbReference type="InterPro" id="IPR001763">
    <property type="entry name" value="Rhodanese-like_dom"/>
</dbReference>
<gene>
    <name evidence="3" type="ORF">MTBBW1_1070020</name>
</gene>
<dbReference type="OrthoDB" id="5419279at2"/>
<feature type="domain" description="Rhodanese" evidence="2">
    <location>
        <begin position="50"/>
        <end position="162"/>
    </location>
</feature>
<accession>A0A1W1H5I4</accession>
<name>A0A1W1H5I4_9BACT</name>
<feature type="domain" description="Rhodanese" evidence="2">
    <location>
        <begin position="205"/>
        <end position="307"/>
    </location>
</feature>
<keyword evidence="4" id="KW-1185">Reference proteome</keyword>
<proteinExistence type="predicted"/>
<reference evidence="3 4" key="1">
    <citation type="submission" date="2017-03" db="EMBL/GenBank/DDBJ databases">
        <authorList>
            <person name="Afonso C.L."/>
            <person name="Miller P.J."/>
            <person name="Scott M.A."/>
            <person name="Spackman E."/>
            <person name="Goraichik I."/>
            <person name="Dimitrov K.M."/>
            <person name="Suarez D.L."/>
            <person name="Swayne D.E."/>
        </authorList>
    </citation>
    <scope>NUCLEOTIDE SEQUENCE [LARGE SCALE GENOMIC DNA]</scope>
    <source>
        <strain evidence="3">PRJEB14757</strain>
    </source>
</reference>
<evidence type="ECO:0000259" key="2">
    <source>
        <dbReference type="PROSITE" id="PS50206"/>
    </source>
</evidence>
<dbReference type="PANTHER" id="PTHR43855">
    <property type="entry name" value="THIOSULFATE SULFURTRANSFERASE"/>
    <property type="match status" value="1"/>
</dbReference>
<dbReference type="AlphaFoldDB" id="A0A1W1H5I4"/>
<organism evidence="3 4">
    <name type="scientific">Desulfamplus magnetovallimortis</name>
    <dbReference type="NCBI Taxonomy" id="1246637"/>
    <lineage>
        <taxon>Bacteria</taxon>
        <taxon>Pseudomonadati</taxon>
        <taxon>Thermodesulfobacteriota</taxon>
        <taxon>Desulfobacteria</taxon>
        <taxon>Desulfobacterales</taxon>
        <taxon>Desulfobacteraceae</taxon>
        <taxon>Desulfamplus</taxon>
    </lineage>
</organism>
<dbReference type="Proteomes" id="UP000191931">
    <property type="component" value="Unassembled WGS sequence"/>
</dbReference>
<dbReference type="STRING" id="1246637.MTBBW1_1070020"/>
<evidence type="ECO:0000313" key="3">
    <source>
        <dbReference type="EMBL" id="SLM27704.1"/>
    </source>
</evidence>
<dbReference type="InterPro" id="IPR036873">
    <property type="entry name" value="Rhodanese-like_dom_sf"/>
</dbReference>
<dbReference type="SUPFAM" id="SSF52821">
    <property type="entry name" value="Rhodanese/Cell cycle control phosphatase"/>
    <property type="match status" value="2"/>
</dbReference>
<dbReference type="SMART" id="SM00450">
    <property type="entry name" value="RHOD"/>
    <property type="match status" value="2"/>
</dbReference>
<dbReference type="InterPro" id="IPR051126">
    <property type="entry name" value="Thiosulfate_sulfurtransferase"/>
</dbReference>
<keyword evidence="1" id="KW-0677">Repeat</keyword>
<protein>
    <submittedName>
        <fullName evidence="3">Rhodanese-like domain/cysteine-rich domain protein</fullName>
    </submittedName>
</protein>
<sequence length="314" mass="35651">MIHRSLSVVFIVFIVILISSICKEADSDTAVKTVFSPKRVLMEPHQLKENFSNWIILDARPVKYWEKSHISGAISFSWENYTTIDSNNIPYRVLSPEQMAEALGKLGISAESMILIYGDADKSWGGEGWGFWLFAWLGHKGEVGLLKGGIQAWERSKFDLTGRAKESLDKDRPVESKKKQSIQPVRYIPNPVPSINISAREIHDNPDKYQLVDTRSTIEWFKGHLPDAVHIPWEKFFKGRDRSPLNAEELKSLLNKNGLNMEKTVVYYCTGGIRSGYAWMVHELAALKLRELPETINFEGGTAEWEAVNNLNGL</sequence>
<evidence type="ECO:0000313" key="4">
    <source>
        <dbReference type="Proteomes" id="UP000191931"/>
    </source>
</evidence>
<dbReference type="EMBL" id="FWEV01000010">
    <property type="protein sequence ID" value="SLM27704.1"/>
    <property type="molecule type" value="Genomic_DNA"/>
</dbReference>
<evidence type="ECO:0000256" key="1">
    <source>
        <dbReference type="ARBA" id="ARBA00022737"/>
    </source>
</evidence>
<dbReference type="PANTHER" id="PTHR43855:SF1">
    <property type="entry name" value="THIOSULFATE SULFURTRANSFERASE"/>
    <property type="match status" value="1"/>
</dbReference>
<dbReference type="Pfam" id="PF00581">
    <property type="entry name" value="Rhodanese"/>
    <property type="match status" value="2"/>
</dbReference>
<dbReference type="PROSITE" id="PS50206">
    <property type="entry name" value="RHODANESE_3"/>
    <property type="match status" value="2"/>
</dbReference>